<comment type="caution">
    <text evidence="1">The sequence shown here is derived from an EMBL/GenBank/DDBJ whole genome shotgun (WGS) entry which is preliminary data.</text>
</comment>
<accession>A0A9P8SZQ6</accession>
<proteinExistence type="predicted"/>
<dbReference type="AlphaFoldDB" id="A0A9P8SZQ6"/>
<sequence length="186" mass="20058">MIPMMPITAKLKKESCWPSLPIAFCSGVLGFSIDDSIECTPPRAVLWPVAMTIPDPWPSLTSVPMNAMLVLSPMLGIGLVTTSRFLEIGFVSPVRLLSSMVRWTASVSLTSAGIRSPTWKCTRSPGTSVEAITVSVVPFLVRCANSGTSLFRASKLFSERYSWTKPTVTTISTAAVILMASSKLPM</sequence>
<evidence type="ECO:0000313" key="1">
    <source>
        <dbReference type="EMBL" id="KAH3659766.1"/>
    </source>
</evidence>
<gene>
    <name evidence="1" type="ORF">OGATHE_005811</name>
</gene>
<reference evidence="1" key="2">
    <citation type="submission" date="2021-01" db="EMBL/GenBank/DDBJ databases">
        <authorList>
            <person name="Schikora-Tamarit M.A."/>
        </authorList>
    </citation>
    <scope>NUCLEOTIDE SEQUENCE</scope>
    <source>
        <strain evidence="1">NCAIM Y.01608</strain>
    </source>
</reference>
<dbReference type="Proteomes" id="UP000788993">
    <property type="component" value="Unassembled WGS sequence"/>
</dbReference>
<dbReference type="EMBL" id="JAEUBD010001504">
    <property type="protein sequence ID" value="KAH3659766.1"/>
    <property type="molecule type" value="Genomic_DNA"/>
</dbReference>
<organism evidence="1 2">
    <name type="scientific">Ogataea polymorpha</name>
    <dbReference type="NCBI Taxonomy" id="460523"/>
    <lineage>
        <taxon>Eukaryota</taxon>
        <taxon>Fungi</taxon>
        <taxon>Dikarya</taxon>
        <taxon>Ascomycota</taxon>
        <taxon>Saccharomycotina</taxon>
        <taxon>Pichiomycetes</taxon>
        <taxon>Pichiales</taxon>
        <taxon>Pichiaceae</taxon>
        <taxon>Ogataea</taxon>
    </lineage>
</organism>
<evidence type="ECO:0000313" key="2">
    <source>
        <dbReference type="Proteomes" id="UP000788993"/>
    </source>
</evidence>
<name>A0A9P8SZQ6_9ASCO</name>
<protein>
    <submittedName>
        <fullName evidence="1">Uncharacterized protein</fullName>
    </submittedName>
</protein>
<keyword evidence="2" id="KW-1185">Reference proteome</keyword>
<reference evidence="1" key="1">
    <citation type="journal article" date="2021" name="Open Biol.">
        <title>Shared evolutionary footprints suggest mitochondrial oxidative damage underlies multiple complex I losses in fungi.</title>
        <authorList>
            <person name="Schikora-Tamarit M.A."/>
            <person name="Marcet-Houben M."/>
            <person name="Nosek J."/>
            <person name="Gabaldon T."/>
        </authorList>
    </citation>
    <scope>NUCLEOTIDE SEQUENCE</scope>
    <source>
        <strain evidence="1">NCAIM Y.01608</strain>
    </source>
</reference>